<proteinExistence type="predicted"/>
<organism evidence="1 2">
    <name type="scientific">Colocasia esculenta</name>
    <name type="common">Wild taro</name>
    <name type="synonym">Arum esculentum</name>
    <dbReference type="NCBI Taxonomy" id="4460"/>
    <lineage>
        <taxon>Eukaryota</taxon>
        <taxon>Viridiplantae</taxon>
        <taxon>Streptophyta</taxon>
        <taxon>Embryophyta</taxon>
        <taxon>Tracheophyta</taxon>
        <taxon>Spermatophyta</taxon>
        <taxon>Magnoliopsida</taxon>
        <taxon>Liliopsida</taxon>
        <taxon>Araceae</taxon>
        <taxon>Aroideae</taxon>
        <taxon>Colocasieae</taxon>
        <taxon>Colocasia</taxon>
    </lineage>
</organism>
<comment type="caution">
    <text evidence="1">The sequence shown here is derived from an EMBL/GenBank/DDBJ whole genome shotgun (WGS) entry which is preliminary data.</text>
</comment>
<dbReference type="AlphaFoldDB" id="A0A843W1M4"/>
<dbReference type="EMBL" id="NMUH01002014">
    <property type="protein sequence ID" value="MQL97199.1"/>
    <property type="molecule type" value="Genomic_DNA"/>
</dbReference>
<dbReference type="Proteomes" id="UP000652761">
    <property type="component" value="Unassembled WGS sequence"/>
</dbReference>
<reference evidence="1" key="1">
    <citation type="submission" date="2017-07" db="EMBL/GenBank/DDBJ databases">
        <title>Taro Niue Genome Assembly and Annotation.</title>
        <authorList>
            <person name="Atibalentja N."/>
            <person name="Keating K."/>
            <person name="Fields C.J."/>
        </authorList>
    </citation>
    <scope>NUCLEOTIDE SEQUENCE</scope>
    <source>
        <strain evidence="1">Niue_2</strain>
        <tissue evidence="1">Leaf</tissue>
    </source>
</reference>
<evidence type="ECO:0000313" key="2">
    <source>
        <dbReference type="Proteomes" id="UP000652761"/>
    </source>
</evidence>
<accession>A0A843W1M4</accession>
<protein>
    <submittedName>
        <fullName evidence="1">Uncharacterized protein</fullName>
    </submittedName>
</protein>
<sequence>MQTGQVVSTLVQVVSTQCFKCKAKRSGSVDTSSGGVDTRDSSQNTFWPIWDIVFYTLTGHVCEISLARLRSVHGRRIWIWSLIKHKYPGPSQTLSCSSHSDPAGNLATCNKEPMLT</sequence>
<evidence type="ECO:0000313" key="1">
    <source>
        <dbReference type="EMBL" id="MQL97199.1"/>
    </source>
</evidence>
<keyword evidence="2" id="KW-1185">Reference proteome</keyword>
<gene>
    <name evidence="1" type="ORF">Taro_029884</name>
</gene>
<name>A0A843W1M4_COLES</name>